<evidence type="ECO:0000256" key="11">
    <source>
        <dbReference type="SAM" id="MobiDB-lite"/>
    </source>
</evidence>
<evidence type="ECO:0000256" key="7">
    <source>
        <dbReference type="ARBA" id="ARBA00023204"/>
    </source>
</evidence>
<comment type="function">
    <text evidence="1 9">May be involved in recombinational repair of damaged DNA.</text>
</comment>
<evidence type="ECO:0000313" key="14">
    <source>
        <dbReference type="Proteomes" id="UP001055868"/>
    </source>
</evidence>
<dbReference type="InterPro" id="IPR027417">
    <property type="entry name" value="P-loop_NTPase"/>
</dbReference>
<feature type="coiled-coil region" evidence="10">
    <location>
        <begin position="343"/>
        <end position="370"/>
    </location>
</feature>
<dbReference type="SUPFAM" id="SSF52540">
    <property type="entry name" value="P-loop containing nucleoside triphosphate hydrolases"/>
    <property type="match status" value="1"/>
</dbReference>
<dbReference type="PANTHER" id="PTHR11059">
    <property type="entry name" value="DNA REPAIR PROTEIN RECN"/>
    <property type="match status" value="1"/>
</dbReference>
<evidence type="ECO:0000313" key="13">
    <source>
        <dbReference type="EMBL" id="UQN31006.1"/>
    </source>
</evidence>
<keyword evidence="10" id="KW-0175">Coiled coil</keyword>
<evidence type="ECO:0000256" key="5">
    <source>
        <dbReference type="ARBA" id="ARBA00022763"/>
    </source>
</evidence>
<keyword evidence="4" id="KW-0547">Nucleotide-binding</keyword>
<dbReference type="Gene3D" id="3.40.50.300">
    <property type="entry name" value="P-loop containing nucleotide triphosphate hydrolases"/>
    <property type="match status" value="2"/>
</dbReference>
<evidence type="ECO:0000256" key="9">
    <source>
        <dbReference type="PIRNR" id="PIRNR003128"/>
    </source>
</evidence>
<keyword evidence="5 9" id="KW-0227">DNA damage</keyword>
<evidence type="ECO:0000256" key="3">
    <source>
        <dbReference type="ARBA" id="ARBA00021315"/>
    </source>
</evidence>
<dbReference type="RefSeq" id="WP_249480393.1">
    <property type="nucleotide sequence ID" value="NZ_CP097218.1"/>
</dbReference>
<protein>
    <recommendedName>
        <fullName evidence="3 9">DNA repair protein RecN</fullName>
    </recommendedName>
    <alternativeName>
        <fullName evidence="8 9">Recombination protein N</fullName>
    </alternativeName>
</protein>
<dbReference type="InterPro" id="IPR003395">
    <property type="entry name" value="RecF/RecN/SMC_N"/>
</dbReference>
<reference evidence="13" key="1">
    <citation type="submission" date="2022-05" db="EMBL/GenBank/DDBJ databases">
        <title>Genomic analysis of Brachybacterium sp. CBA3104.</title>
        <authorList>
            <person name="Roh S.W."/>
            <person name="Kim Y.B."/>
            <person name="Kim Y."/>
        </authorList>
    </citation>
    <scope>NUCLEOTIDE SEQUENCE</scope>
    <source>
        <strain evidence="13">CBA3104</strain>
    </source>
</reference>
<evidence type="ECO:0000256" key="8">
    <source>
        <dbReference type="ARBA" id="ARBA00033408"/>
    </source>
</evidence>
<evidence type="ECO:0000256" key="2">
    <source>
        <dbReference type="ARBA" id="ARBA00009441"/>
    </source>
</evidence>
<evidence type="ECO:0000256" key="6">
    <source>
        <dbReference type="ARBA" id="ARBA00022840"/>
    </source>
</evidence>
<evidence type="ECO:0000256" key="1">
    <source>
        <dbReference type="ARBA" id="ARBA00003618"/>
    </source>
</evidence>
<dbReference type="EMBL" id="CP097218">
    <property type="protein sequence ID" value="UQN31006.1"/>
    <property type="molecule type" value="Genomic_DNA"/>
</dbReference>
<evidence type="ECO:0000259" key="12">
    <source>
        <dbReference type="Pfam" id="PF02463"/>
    </source>
</evidence>
<evidence type="ECO:0000256" key="4">
    <source>
        <dbReference type="ARBA" id="ARBA00022741"/>
    </source>
</evidence>
<dbReference type="NCBIfam" id="TIGR00634">
    <property type="entry name" value="recN"/>
    <property type="match status" value="1"/>
</dbReference>
<dbReference type="CDD" id="cd03241">
    <property type="entry name" value="ABC_RecN"/>
    <property type="match status" value="1"/>
</dbReference>
<dbReference type="InterPro" id="IPR004604">
    <property type="entry name" value="DNA_recomb/repair_RecN"/>
</dbReference>
<dbReference type="Proteomes" id="UP001055868">
    <property type="component" value="Chromosome"/>
</dbReference>
<dbReference type="PANTHER" id="PTHR11059:SF0">
    <property type="entry name" value="DNA REPAIR PROTEIN RECN"/>
    <property type="match status" value="1"/>
</dbReference>
<keyword evidence="6" id="KW-0067">ATP-binding</keyword>
<feature type="domain" description="RecF/RecN/SMC N-terminal" evidence="12">
    <location>
        <begin position="13"/>
        <end position="517"/>
    </location>
</feature>
<keyword evidence="7 9" id="KW-0234">DNA repair</keyword>
<gene>
    <name evidence="13" type="primary">recN</name>
    <name evidence="13" type="ORF">M4486_06885</name>
</gene>
<keyword evidence="14" id="KW-1185">Reference proteome</keyword>
<name>A0ABY4NA81_9MICO</name>
<sequence>MLSTLRIRRIGVIDDATLEFGPGFTALTGETGAGKTMIVTGLSMLLGARLDRGRAGTAGTVDGTLVLTGHDELESALDELGAEDEDGEVLVVRRVTKDGRSRAQIGGVPVPIGTLARLVGSAVTVHGQADQARLREADQQREALDRFAGDTVGPLLQRHRELWDRHQELRGRIEELERLVAERDRRGDELRTALERIEEVDPQDGEDESLRAQLERLNHAVDLRAAAEQASTLLLGQDDGPAAGSLLDLAIDQVRTASGTDPELEGTLGRLESLRLDLSDAAADLSRYADGIDASPGSVEQANERLHEVTTLVRDLGPVLGGAATIGELLESSRTAAADLDRFDGAETELSAAREEMTGLETALDEAAEALTGARGDAASRLARAVESELVHLEMPQASLEVEVAPHSPRPHGRDRVAFLLAPHPGADHLPVATAASGGELSRVMLALEVALGSSRDDRTAAPVFVFDEIDAGIGGRAALAVGQRLQRLAENAQVIVVTHLPQVASHASTHLQIVKHSEDGGTSSTVQRLDREGRIGELARMLSGETSDLALAHARELLDDSADPSAQESAPGQAPGEGR</sequence>
<dbReference type="PIRSF" id="PIRSF003128">
    <property type="entry name" value="RecN"/>
    <property type="match status" value="1"/>
</dbReference>
<dbReference type="Pfam" id="PF02463">
    <property type="entry name" value="SMC_N"/>
    <property type="match status" value="1"/>
</dbReference>
<organism evidence="13 14">
    <name type="scientific">Brachybacterium kimchii</name>
    <dbReference type="NCBI Taxonomy" id="2942909"/>
    <lineage>
        <taxon>Bacteria</taxon>
        <taxon>Bacillati</taxon>
        <taxon>Actinomycetota</taxon>
        <taxon>Actinomycetes</taxon>
        <taxon>Micrococcales</taxon>
        <taxon>Dermabacteraceae</taxon>
        <taxon>Brachybacterium</taxon>
    </lineage>
</organism>
<evidence type="ECO:0000256" key="10">
    <source>
        <dbReference type="SAM" id="Coils"/>
    </source>
</evidence>
<feature type="region of interest" description="Disordered" evidence="11">
    <location>
        <begin position="558"/>
        <end position="580"/>
    </location>
</feature>
<comment type="similarity">
    <text evidence="2 9">Belongs to the RecN family.</text>
</comment>
<accession>A0ABY4NA81</accession>
<proteinExistence type="inferred from homology"/>